<comment type="caution">
    <text evidence="1">The sequence shown here is derived from an EMBL/GenBank/DDBJ whole genome shotgun (WGS) entry which is preliminary data.</text>
</comment>
<name>A0A8H7L8N8_9ASCO</name>
<evidence type="ECO:0000313" key="2">
    <source>
        <dbReference type="Proteomes" id="UP000649328"/>
    </source>
</evidence>
<evidence type="ECO:0000313" key="1">
    <source>
        <dbReference type="EMBL" id="KAF7999204.1"/>
    </source>
</evidence>
<sequence length="81" mass="8734">MTNEENTEMATLSITIYYGGPGKPDASGRRPVHHAGEIPHLGQVYTPQPLACTPGSSPHGSNRSFQVLSRSWLRLFGAAEV</sequence>
<dbReference type="EMBL" id="JACBPP010000010">
    <property type="protein sequence ID" value="KAF7999204.1"/>
    <property type="molecule type" value="Genomic_DNA"/>
</dbReference>
<protein>
    <submittedName>
        <fullName evidence="1">Uncharacterized protein</fullName>
    </submittedName>
</protein>
<reference evidence="1" key="1">
    <citation type="submission" date="2020-10" db="EMBL/GenBank/DDBJ databases">
        <title>The Whole-Genome Sequence of Metschnikowia persimmonesis, a Novel Endophytic Yeast Species Isolated from Medicinal Plant Diospyros kaki Thumb.</title>
        <authorList>
            <person name="Rahmat E."/>
            <person name="Kang Y."/>
        </authorList>
    </citation>
    <scope>NUCLEOTIDE SEQUENCE</scope>
    <source>
        <strain evidence="1">KIOM G15050</strain>
    </source>
</reference>
<accession>A0A8H7L8N8</accession>
<keyword evidence="2" id="KW-1185">Reference proteome</keyword>
<gene>
    <name evidence="1" type="ORF">HF325_006736</name>
</gene>
<proteinExistence type="predicted"/>
<dbReference type="AlphaFoldDB" id="A0A8H7L8N8"/>
<dbReference type="Proteomes" id="UP000649328">
    <property type="component" value="Unassembled WGS sequence"/>
</dbReference>
<organism evidence="1 2">
    <name type="scientific">Metschnikowia pulcherrima</name>
    <dbReference type="NCBI Taxonomy" id="27326"/>
    <lineage>
        <taxon>Eukaryota</taxon>
        <taxon>Fungi</taxon>
        <taxon>Dikarya</taxon>
        <taxon>Ascomycota</taxon>
        <taxon>Saccharomycotina</taxon>
        <taxon>Pichiomycetes</taxon>
        <taxon>Metschnikowiaceae</taxon>
        <taxon>Metschnikowia</taxon>
    </lineage>
</organism>